<name>A0ABP7D5J8_9ACTN</name>
<keyword evidence="2" id="KW-0472">Membrane</keyword>
<evidence type="ECO:0000259" key="3">
    <source>
        <dbReference type="Pfam" id="PF07331"/>
    </source>
</evidence>
<dbReference type="InterPro" id="IPR009936">
    <property type="entry name" value="DUF1468"/>
</dbReference>
<keyword evidence="2" id="KW-0812">Transmembrane</keyword>
<sequence length="167" mass="17073">MSIPEPTPASPSGDGTDAARPPHAGPVSQVAAAVVALAVGVCGAIGSYALGLGRLTQPGPGLWPFAVSVVIVVLSAALVATGRGLTDSERFSRSSLLTAAGLVSLVLLAALLPLIGFEIPSLLLMFVWLRWLGGESWRSAVIVSVASVAAFYLLFVVLLQVPLPHLV</sequence>
<accession>A0ABP7D5J8</accession>
<organism evidence="4 5">
    <name type="scientific">Nonomuraea antimicrobica</name>
    <dbReference type="NCBI Taxonomy" id="561173"/>
    <lineage>
        <taxon>Bacteria</taxon>
        <taxon>Bacillati</taxon>
        <taxon>Actinomycetota</taxon>
        <taxon>Actinomycetes</taxon>
        <taxon>Streptosporangiales</taxon>
        <taxon>Streptosporangiaceae</taxon>
        <taxon>Nonomuraea</taxon>
    </lineage>
</organism>
<feature type="transmembrane region" description="Helical" evidence="2">
    <location>
        <begin position="102"/>
        <end position="129"/>
    </location>
</feature>
<feature type="region of interest" description="Disordered" evidence="1">
    <location>
        <begin position="1"/>
        <end position="24"/>
    </location>
</feature>
<feature type="transmembrane region" description="Helical" evidence="2">
    <location>
        <begin position="30"/>
        <end position="50"/>
    </location>
</feature>
<feature type="transmembrane region" description="Helical" evidence="2">
    <location>
        <begin position="141"/>
        <end position="161"/>
    </location>
</feature>
<dbReference type="Proteomes" id="UP001500902">
    <property type="component" value="Unassembled WGS sequence"/>
</dbReference>
<evidence type="ECO:0000256" key="1">
    <source>
        <dbReference type="SAM" id="MobiDB-lite"/>
    </source>
</evidence>
<dbReference type="Pfam" id="PF07331">
    <property type="entry name" value="TctB"/>
    <property type="match status" value="1"/>
</dbReference>
<feature type="domain" description="DUF1468" evidence="3">
    <location>
        <begin position="32"/>
        <end position="164"/>
    </location>
</feature>
<dbReference type="RefSeq" id="WP_344889694.1">
    <property type="nucleotide sequence ID" value="NZ_BAAAZP010000158.1"/>
</dbReference>
<keyword evidence="2" id="KW-1133">Transmembrane helix</keyword>
<comment type="caution">
    <text evidence="4">The sequence shown here is derived from an EMBL/GenBank/DDBJ whole genome shotgun (WGS) entry which is preliminary data.</text>
</comment>
<protein>
    <submittedName>
        <fullName evidence="4">Tripartite tricarboxylate transporter TctB family protein</fullName>
    </submittedName>
</protein>
<gene>
    <name evidence="4" type="ORF">GCM10022224_076740</name>
</gene>
<keyword evidence="5" id="KW-1185">Reference proteome</keyword>
<reference evidence="5" key="1">
    <citation type="journal article" date="2019" name="Int. J. Syst. Evol. Microbiol.">
        <title>The Global Catalogue of Microorganisms (GCM) 10K type strain sequencing project: providing services to taxonomists for standard genome sequencing and annotation.</title>
        <authorList>
            <consortium name="The Broad Institute Genomics Platform"/>
            <consortium name="The Broad Institute Genome Sequencing Center for Infectious Disease"/>
            <person name="Wu L."/>
            <person name="Ma J."/>
        </authorList>
    </citation>
    <scope>NUCLEOTIDE SEQUENCE [LARGE SCALE GENOMIC DNA]</scope>
    <source>
        <strain evidence="5">JCM 16904</strain>
    </source>
</reference>
<evidence type="ECO:0000313" key="4">
    <source>
        <dbReference type="EMBL" id="GAA3699452.1"/>
    </source>
</evidence>
<proteinExistence type="predicted"/>
<evidence type="ECO:0000313" key="5">
    <source>
        <dbReference type="Proteomes" id="UP001500902"/>
    </source>
</evidence>
<dbReference type="EMBL" id="BAAAZP010000158">
    <property type="protein sequence ID" value="GAA3699452.1"/>
    <property type="molecule type" value="Genomic_DNA"/>
</dbReference>
<evidence type="ECO:0000256" key="2">
    <source>
        <dbReference type="SAM" id="Phobius"/>
    </source>
</evidence>
<feature type="transmembrane region" description="Helical" evidence="2">
    <location>
        <begin position="62"/>
        <end position="82"/>
    </location>
</feature>